<feature type="compositionally biased region" description="Basic residues" evidence="1">
    <location>
        <begin position="221"/>
        <end position="232"/>
    </location>
</feature>
<dbReference type="PANTHER" id="PTHR41747:SF1">
    <property type="entry name" value="CHROMOSOME UNDETERMINED SCAFFOLD_128, WHOLE GENOME SHOTGUN SEQUENCE"/>
    <property type="match status" value="1"/>
</dbReference>
<gene>
    <name evidence="2" type="ORF">CEUSTIGMA_g1952.t1</name>
</gene>
<dbReference type="EMBL" id="BEGY01000008">
    <property type="protein sequence ID" value="GAX74503.1"/>
    <property type="molecule type" value="Genomic_DNA"/>
</dbReference>
<organism evidence="2 3">
    <name type="scientific">Chlamydomonas eustigma</name>
    <dbReference type="NCBI Taxonomy" id="1157962"/>
    <lineage>
        <taxon>Eukaryota</taxon>
        <taxon>Viridiplantae</taxon>
        <taxon>Chlorophyta</taxon>
        <taxon>core chlorophytes</taxon>
        <taxon>Chlorophyceae</taxon>
        <taxon>CS clade</taxon>
        <taxon>Chlamydomonadales</taxon>
        <taxon>Chlamydomonadaceae</taxon>
        <taxon>Chlamydomonas</taxon>
    </lineage>
</organism>
<name>A0A250WUJ3_9CHLO</name>
<feature type="region of interest" description="Disordered" evidence="1">
    <location>
        <begin position="321"/>
        <end position="348"/>
    </location>
</feature>
<proteinExistence type="predicted"/>
<feature type="compositionally biased region" description="Polar residues" evidence="1">
    <location>
        <begin position="191"/>
        <end position="218"/>
    </location>
</feature>
<comment type="caution">
    <text evidence="2">The sequence shown here is derived from an EMBL/GenBank/DDBJ whole genome shotgun (WGS) entry which is preliminary data.</text>
</comment>
<dbReference type="AlphaFoldDB" id="A0A250WUJ3"/>
<dbReference type="Proteomes" id="UP000232323">
    <property type="component" value="Unassembled WGS sequence"/>
</dbReference>
<feature type="region of interest" description="Disordered" evidence="1">
    <location>
        <begin position="177"/>
        <end position="250"/>
    </location>
</feature>
<reference evidence="2 3" key="1">
    <citation type="submission" date="2017-08" db="EMBL/GenBank/DDBJ databases">
        <title>Acidophilic green algal genome provides insights into adaptation to an acidic environment.</title>
        <authorList>
            <person name="Hirooka S."/>
            <person name="Hirose Y."/>
            <person name="Kanesaki Y."/>
            <person name="Higuchi S."/>
            <person name="Fujiwara T."/>
            <person name="Onuma R."/>
            <person name="Era A."/>
            <person name="Ohbayashi R."/>
            <person name="Uzuka A."/>
            <person name="Nozaki H."/>
            <person name="Yoshikawa H."/>
            <person name="Miyagishima S.Y."/>
        </authorList>
    </citation>
    <scope>NUCLEOTIDE SEQUENCE [LARGE SCALE GENOMIC DNA]</scope>
    <source>
        <strain evidence="2 3">NIES-2499</strain>
    </source>
</reference>
<evidence type="ECO:0000313" key="2">
    <source>
        <dbReference type="EMBL" id="GAX74503.1"/>
    </source>
</evidence>
<dbReference type="PANTHER" id="PTHR41747">
    <property type="entry name" value="CHROMOSOME UNDETERMINED SCAFFOLD_128, WHOLE GENOME SHOTGUN SEQUENCE"/>
    <property type="match status" value="1"/>
</dbReference>
<accession>A0A250WUJ3</accession>
<feature type="compositionally biased region" description="Low complexity" evidence="1">
    <location>
        <begin position="233"/>
        <end position="250"/>
    </location>
</feature>
<evidence type="ECO:0000313" key="3">
    <source>
        <dbReference type="Proteomes" id="UP000232323"/>
    </source>
</evidence>
<dbReference type="OrthoDB" id="541685at2759"/>
<protein>
    <submittedName>
        <fullName evidence="2">Uncharacterized protein</fullName>
    </submittedName>
</protein>
<sequence>MASDASYKGIMLCERPAYTSKESAFIPSSAQERMEPLGINPIRKVHVSSEDKDSPHSNFHYKRWLKELEITQQQMKDHEVHAAEMQVSKKQAIASFSEKLRTAVLNGEKVSTFWKAAKGKSLKNGSELTACSSVTTVKALNVEQASSGNEEADPAIMLKEVDDFVEALCSEAKALREKGSTKSAVSMPEMTASTVTTSAQQDSAERTQSQAEASSSDPSHIKRSSVKSKKRGVSASSSKPAWALSEQQAQEMQLEEEMELLKFAENLDFEEFVGKLDDVELQNTLKALEDAETKGQEGGDDRAWQKSFVRALNQAAFRQVQGSSVNKAEGDSTGDVDNHSEAGFSEGAASRVTISTRARTEATAAKLAAASGASVTGGGNIWDSSSRVGDESDVAKSAAAANRLRAAEEFLMENPELKGVHSTASVRTMLAKVENQAVEV</sequence>
<keyword evidence="3" id="KW-1185">Reference proteome</keyword>
<evidence type="ECO:0000256" key="1">
    <source>
        <dbReference type="SAM" id="MobiDB-lite"/>
    </source>
</evidence>